<dbReference type="GO" id="GO:0030127">
    <property type="term" value="C:COPII vesicle coat"/>
    <property type="evidence" value="ECO:0007669"/>
    <property type="project" value="InterPro"/>
</dbReference>
<dbReference type="SUPFAM" id="SSF53300">
    <property type="entry name" value="vWA-like"/>
    <property type="match status" value="1"/>
</dbReference>
<evidence type="ECO:0000256" key="4">
    <source>
        <dbReference type="SAM" id="MobiDB-lite"/>
    </source>
</evidence>
<dbReference type="Pfam" id="PF08033">
    <property type="entry name" value="Sec23_BS"/>
    <property type="match status" value="1"/>
</dbReference>
<dbReference type="GO" id="GO:0006886">
    <property type="term" value="P:intracellular protein transport"/>
    <property type="evidence" value="ECO:0007669"/>
    <property type="project" value="InterPro"/>
</dbReference>
<dbReference type="InterPro" id="IPR006895">
    <property type="entry name" value="Znf_Sec23_Sec24"/>
</dbReference>
<feature type="domain" description="Zinc finger Sec23/Sec24-type" evidence="6">
    <location>
        <begin position="126"/>
        <end position="164"/>
    </location>
</feature>
<dbReference type="Pfam" id="PF04810">
    <property type="entry name" value="zf-Sec23_Sec24"/>
    <property type="match status" value="1"/>
</dbReference>
<evidence type="ECO:0000259" key="7">
    <source>
        <dbReference type="Pfam" id="PF04811"/>
    </source>
</evidence>
<dbReference type="GO" id="GO:0000149">
    <property type="term" value="F:SNARE binding"/>
    <property type="evidence" value="ECO:0007669"/>
    <property type="project" value="TreeGrafter"/>
</dbReference>
<dbReference type="InterPro" id="IPR029006">
    <property type="entry name" value="ADF-H/Gelsolin-like_dom_sf"/>
</dbReference>
<evidence type="ECO:0000256" key="2">
    <source>
        <dbReference type="ARBA" id="ARBA00022448"/>
    </source>
</evidence>
<evidence type="ECO:0000259" key="6">
    <source>
        <dbReference type="Pfam" id="PF04810"/>
    </source>
</evidence>
<dbReference type="SUPFAM" id="SSF82754">
    <property type="entry name" value="C-terminal, gelsolin-like domain of Sec23/24"/>
    <property type="match status" value="1"/>
</dbReference>
<dbReference type="EMBL" id="MU155138">
    <property type="protein sequence ID" value="KAF9485008.1"/>
    <property type="molecule type" value="Genomic_DNA"/>
</dbReference>
<dbReference type="GO" id="GO:0008270">
    <property type="term" value="F:zinc ion binding"/>
    <property type="evidence" value="ECO:0007669"/>
    <property type="project" value="InterPro"/>
</dbReference>
<dbReference type="Gene3D" id="2.30.30.380">
    <property type="entry name" value="Zn-finger domain of Sec23/24"/>
    <property type="match status" value="1"/>
</dbReference>
<evidence type="ECO:0000256" key="3">
    <source>
        <dbReference type="ARBA" id="ARBA00022927"/>
    </source>
</evidence>
<organism evidence="10 11">
    <name type="scientific">Pholiota conissans</name>
    <dbReference type="NCBI Taxonomy" id="109636"/>
    <lineage>
        <taxon>Eukaryota</taxon>
        <taxon>Fungi</taxon>
        <taxon>Dikarya</taxon>
        <taxon>Basidiomycota</taxon>
        <taxon>Agaricomycotina</taxon>
        <taxon>Agaricomycetes</taxon>
        <taxon>Agaricomycetidae</taxon>
        <taxon>Agaricales</taxon>
        <taxon>Agaricineae</taxon>
        <taxon>Strophariaceae</taxon>
        <taxon>Pholiota</taxon>
    </lineage>
</organism>
<reference evidence="10" key="1">
    <citation type="submission" date="2020-11" db="EMBL/GenBank/DDBJ databases">
        <authorList>
            <consortium name="DOE Joint Genome Institute"/>
            <person name="Ahrendt S."/>
            <person name="Riley R."/>
            <person name="Andreopoulos W."/>
            <person name="Labutti K."/>
            <person name="Pangilinan J."/>
            <person name="Ruiz-Duenas F.J."/>
            <person name="Barrasa J.M."/>
            <person name="Sanchez-Garcia M."/>
            <person name="Camarero S."/>
            <person name="Miyauchi S."/>
            <person name="Serrano A."/>
            <person name="Linde D."/>
            <person name="Babiker R."/>
            <person name="Drula E."/>
            <person name="Ayuso-Fernandez I."/>
            <person name="Pacheco R."/>
            <person name="Padilla G."/>
            <person name="Ferreira P."/>
            <person name="Barriuso J."/>
            <person name="Kellner H."/>
            <person name="Castanera R."/>
            <person name="Alfaro M."/>
            <person name="Ramirez L."/>
            <person name="Pisabarro A.G."/>
            <person name="Kuo A."/>
            <person name="Tritt A."/>
            <person name="Lipzen A."/>
            <person name="He G."/>
            <person name="Yan M."/>
            <person name="Ng V."/>
            <person name="Cullen D."/>
            <person name="Martin F."/>
            <person name="Rosso M.-N."/>
            <person name="Henrissat B."/>
            <person name="Hibbett D."/>
            <person name="Martinez A.T."/>
            <person name="Grigoriev I.V."/>
        </authorList>
    </citation>
    <scope>NUCLEOTIDE SEQUENCE</scope>
    <source>
        <strain evidence="10">CIRM-BRFM 674</strain>
    </source>
</reference>
<feature type="domain" description="Sec23/Sec24 helical" evidence="8">
    <location>
        <begin position="570"/>
        <end position="670"/>
    </location>
</feature>
<evidence type="ECO:0000259" key="8">
    <source>
        <dbReference type="Pfam" id="PF04815"/>
    </source>
</evidence>
<feature type="domain" description="Sec23/Sec24 beta-sandwich" evidence="9">
    <location>
        <begin position="475"/>
        <end position="559"/>
    </location>
</feature>
<feature type="domain" description="Gelsolin-like" evidence="5">
    <location>
        <begin position="713"/>
        <end position="778"/>
    </location>
</feature>
<keyword evidence="2" id="KW-0813">Transport</keyword>
<accession>A0A9P5ZD81</accession>
<dbReference type="Pfam" id="PF04815">
    <property type="entry name" value="Sec23_helical"/>
    <property type="match status" value="1"/>
</dbReference>
<dbReference type="PANTHER" id="PTHR13803">
    <property type="entry name" value="SEC24-RELATED PROTEIN"/>
    <property type="match status" value="1"/>
</dbReference>
<dbReference type="AlphaFoldDB" id="A0A9P5ZD81"/>
<dbReference type="Pfam" id="PF04811">
    <property type="entry name" value="Sec23_trunk"/>
    <property type="match status" value="1"/>
</dbReference>
<comment type="caution">
    <text evidence="10">The sequence shown here is derived from an EMBL/GenBank/DDBJ whole genome shotgun (WGS) entry which is preliminary data.</text>
</comment>
<dbReference type="SUPFAM" id="SSF82919">
    <property type="entry name" value="Zn-finger domain of Sec23/24"/>
    <property type="match status" value="1"/>
</dbReference>
<dbReference type="SUPFAM" id="SSF81811">
    <property type="entry name" value="Helical domain of Sec23/24"/>
    <property type="match status" value="1"/>
</dbReference>
<dbReference type="OrthoDB" id="49016at2759"/>
<dbReference type="GO" id="GO:0070971">
    <property type="term" value="C:endoplasmic reticulum exit site"/>
    <property type="evidence" value="ECO:0007669"/>
    <property type="project" value="TreeGrafter"/>
</dbReference>
<dbReference type="InterPro" id="IPR036174">
    <property type="entry name" value="Znf_Sec23_Sec24_sf"/>
</dbReference>
<dbReference type="Gene3D" id="1.20.120.730">
    <property type="entry name" value="Sec23/Sec24 helical domain"/>
    <property type="match status" value="1"/>
</dbReference>
<dbReference type="InterPro" id="IPR036180">
    <property type="entry name" value="Gelsolin-like_dom_sf"/>
</dbReference>
<dbReference type="GO" id="GO:0090110">
    <property type="term" value="P:COPII-coated vesicle cargo loading"/>
    <property type="evidence" value="ECO:0007669"/>
    <property type="project" value="TreeGrafter"/>
</dbReference>
<dbReference type="InterPro" id="IPR036175">
    <property type="entry name" value="Sec23/24_helical_dom_sf"/>
</dbReference>
<dbReference type="InterPro" id="IPR036465">
    <property type="entry name" value="vWFA_dom_sf"/>
</dbReference>
<feature type="region of interest" description="Disordered" evidence="4">
    <location>
        <begin position="1"/>
        <end position="23"/>
    </location>
</feature>
<dbReference type="SUPFAM" id="SSF81995">
    <property type="entry name" value="beta-sandwich domain of Sec23/24"/>
    <property type="match status" value="1"/>
</dbReference>
<dbReference type="InterPro" id="IPR006900">
    <property type="entry name" value="Sec23/24_helical_dom"/>
</dbReference>
<keyword evidence="11" id="KW-1185">Reference proteome</keyword>
<name>A0A9P5ZD81_9AGAR</name>
<gene>
    <name evidence="10" type="ORF">BDN70DRAFT_871693</name>
</gene>
<comment type="similarity">
    <text evidence="1">Belongs to the SEC23/SEC24 family. SEC24 subfamily.</text>
</comment>
<protein>
    <submittedName>
        <fullName evidence="10">Sec24-related protein</fullName>
    </submittedName>
</protein>
<proteinExistence type="inferred from homology"/>
<evidence type="ECO:0000259" key="5">
    <source>
        <dbReference type="Pfam" id="PF00626"/>
    </source>
</evidence>
<dbReference type="Gene3D" id="3.40.20.10">
    <property type="entry name" value="Severin"/>
    <property type="match status" value="1"/>
</dbReference>
<sequence length="853" mass="94207">MYTHSNHIPQPPHSAGLDYKGLRPRIDPSQVPSPIEAIERDRHAWETKFYMTLPGAHAPLCTSDFVAVDQGNSSPKFVRVSTWSMPNSYRLVSESHIPISAAFQPFADLDYREEPVPLVDLGSTGPARCASCRAYINPWCTWIAGGVRWKCNLCSHETEVSSEYFCNLDADHLRLDHLQRPELNKGTVDFVVSSATEYWAQNPPPHIAQPYASVEGPPKGPRQPGPLEYVFAFDVSNEAIASGFLQTACDTLKTILYGIVDADGTVVESPKFPPTSSLAVVTFDRSLHFYDFASEMTQMLVVGDLDEVFVPSLDLFVNPIERRAVVESLLDSIPTRFTDAVITDSALGSAVRGGLAALAGRGGHLVVFQATLPNIGAGALPIAPPSEHTMYDTDKEKVLHSPRDPTWISMGEECAEEGVAVSMFLAPNKFMDTASVCTIPNQTGGEVFWHPRFIPARDASIVQGQLSRLVSRMQGYNCSARVRCSNGLQVKNHLGLFTQPGPHELTFANLSSDNSFSVELEHRGTLSTRAYAYLQCAVLYTSVDGQRRVRVINLALNVVELAGSVFQFADLETVVCHLAKEAMSSMSQSRSLIIREELTEKCANLLLGYRKQCASSTRPSQLIIPEAFRALPAYTLALQKTKPLKARQVSSDVRNYHIHRILGMSPRTMMSYLYPRMLALHDLDDRIALPQLVTNEDGTTTERILMPECMRDSYFQMESGGLYLIDNEEMLIFWIGTGTSPQLLSDLFGVDDIHAIDAQMHTLPVLDTTLSKQVHNILAHRTAQRGRPTKMYIARQNMDGSEVEYSDMLVEDVNNGAMSYLDYLAVLHTQISNVLKNGGTIGGGGASIRSSPW</sequence>
<feature type="domain" description="Sec23/Sec24 trunk" evidence="7">
    <location>
        <begin position="225"/>
        <end position="469"/>
    </location>
</feature>
<dbReference type="Proteomes" id="UP000807469">
    <property type="component" value="Unassembled WGS sequence"/>
</dbReference>
<evidence type="ECO:0000313" key="11">
    <source>
        <dbReference type="Proteomes" id="UP000807469"/>
    </source>
</evidence>
<dbReference type="InterPro" id="IPR006896">
    <property type="entry name" value="Sec23/24_trunk_dom"/>
</dbReference>
<evidence type="ECO:0000256" key="1">
    <source>
        <dbReference type="ARBA" id="ARBA00008334"/>
    </source>
</evidence>
<dbReference type="InterPro" id="IPR007123">
    <property type="entry name" value="Gelsolin-like_dom"/>
</dbReference>
<dbReference type="Gene3D" id="2.60.40.1670">
    <property type="entry name" value="beta-sandwich domain of Sec23/24"/>
    <property type="match status" value="1"/>
</dbReference>
<dbReference type="InterPro" id="IPR012990">
    <property type="entry name" value="Beta-sandwich_Sec23_24"/>
</dbReference>
<evidence type="ECO:0000313" key="10">
    <source>
        <dbReference type="EMBL" id="KAF9485008.1"/>
    </source>
</evidence>
<dbReference type="InterPro" id="IPR050550">
    <property type="entry name" value="SEC23_SEC24_subfamily"/>
</dbReference>
<keyword evidence="3" id="KW-0653">Protein transport</keyword>
<evidence type="ECO:0000259" key="9">
    <source>
        <dbReference type="Pfam" id="PF08033"/>
    </source>
</evidence>
<dbReference type="Pfam" id="PF00626">
    <property type="entry name" value="Gelsolin"/>
    <property type="match status" value="1"/>
</dbReference>
<dbReference type="PANTHER" id="PTHR13803:SF4">
    <property type="entry name" value="SECRETORY 24CD, ISOFORM C"/>
    <property type="match status" value="1"/>
</dbReference>
<dbReference type="Gene3D" id="3.40.50.410">
    <property type="entry name" value="von Willebrand factor, type A domain"/>
    <property type="match status" value="1"/>
</dbReference>